<feature type="compositionally biased region" description="Basic and acidic residues" evidence="1">
    <location>
        <begin position="7"/>
        <end position="21"/>
    </location>
</feature>
<evidence type="ECO:0000313" key="4">
    <source>
        <dbReference type="Proteomes" id="UP001498476"/>
    </source>
</evidence>
<comment type="caution">
    <text evidence="3">The sequence shown here is derived from an EMBL/GenBank/DDBJ whole genome shotgun (WGS) entry which is preliminary data.</text>
</comment>
<dbReference type="PANTHER" id="PTHR46411">
    <property type="entry name" value="FAMILY ATPASE, PUTATIVE-RELATED"/>
    <property type="match status" value="1"/>
</dbReference>
<sequence>MSAETETETHDLHASEGRLDPETGTESNASQKAKKKAWVRYRVEHRHRTTDELIRQVDTKEFQTEHEAPEELEEPVFELVTTIRTRIAETERSRGDQVAAPAMTPPTYRINIYSLALINAIQSVVQYYPSQDLTGDIIAVKWPYPVLAHHYEELREFGIGCAKEEERRELCIKKRNAKEHIDLLLKFLDDHVMVDVRAEQERNKNGFVTFAHLWVSYKPGNTIIPRVREHTDMEARVIHSVKGGTFVDPPSELQVLLWSLAYDGQWLGRVYHNITIDKYDGEMPIDKLFLAVDEDDLEGCANKEADGIIQKQLVYGQKYRFLLRKQCQHYKGKSGEFPFNEARPTPPVYVINADNLKGRQPRNGRLRQLLRLSCVG</sequence>
<evidence type="ECO:0000256" key="1">
    <source>
        <dbReference type="SAM" id="MobiDB-lite"/>
    </source>
</evidence>
<gene>
    <name evidence="3" type="ORF">QQX98_007330</name>
</gene>
<dbReference type="InterPro" id="IPR054289">
    <property type="entry name" value="DUF7025"/>
</dbReference>
<protein>
    <recommendedName>
        <fullName evidence="2">DUF7025 domain-containing protein</fullName>
    </recommendedName>
</protein>
<organism evidence="3 4">
    <name type="scientific">Neonectria punicea</name>
    <dbReference type="NCBI Taxonomy" id="979145"/>
    <lineage>
        <taxon>Eukaryota</taxon>
        <taxon>Fungi</taxon>
        <taxon>Dikarya</taxon>
        <taxon>Ascomycota</taxon>
        <taxon>Pezizomycotina</taxon>
        <taxon>Sordariomycetes</taxon>
        <taxon>Hypocreomycetidae</taxon>
        <taxon>Hypocreales</taxon>
        <taxon>Nectriaceae</taxon>
        <taxon>Neonectria</taxon>
    </lineage>
</organism>
<reference evidence="3 4" key="1">
    <citation type="journal article" date="2025" name="Microbiol. Resour. Announc.">
        <title>Draft genome sequences for Neonectria magnoliae and Neonectria punicea, canker pathogens of Liriodendron tulipifera and Acer saccharum in West Virginia.</title>
        <authorList>
            <person name="Petronek H.M."/>
            <person name="Kasson M.T."/>
            <person name="Metheny A.M."/>
            <person name="Stauder C.M."/>
            <person name="Lovett B."/>
            <person name="Lynch S.C."/>
            <person name="Garnas J.R."/>
            <person name="Kasson L.R."/>
            <person name="Stajich J.E."/>
        </authorList>
    </citation>
    <scope>NUCLEOTIDE SEQUENCE [LARGE SCALE GENOMIC DNA]</scope>
    <source>
        <strain evidence="3 4">NRRL 64653</strain>
    </source>
</reference>
<feature type="domain" description="DUF7025" evidence="2">
    <location>
        <begin position="200"/>
        <end position="288"/>
    </location>
</feature>
<proteinExistence type="predicted"/>
<evidence type="ECO:0000313" key="3">
    <source>
        <dbReference type="EMBL" id="KAK7413763.1"/>
    </source>
</evidence>
<accession>A0ABR1GYJ7</accession>
<feature type="region of interest" description="Disordered" evidence="1">
    <location>
        <begin position="1"/>
        <end position="37"/>
    </location>
</feature>
<name>A0ABR1GYJ7_9HYPO</name>
<dbReference type="Pfam" id="PF22942">
    <property type="entry name" value="DUF7025"/>
    <property type="match status" value="1"/>
</dbReference>
<keyword evidence="4" id="KW-1185">Reference proteome</keyword>
<evidence type="ECO:0000259" key="2">
    <source>
        <dbReference type="Pfam" id="PF22942"/>
    </source>
</evidence>
<dbReference type="PANTHER" id="PTHR46411:SF4">
    <property type="entry name" value="AAA+ ATPASE DOMAIN-CONTAINING PROTEIN"/>
    <property type="match status" value="1"/>
</dbReference>
<dbReference type="EMBL" id="JAZAVJ010000119">
    <property type="protein sequence ID" value="KAK7413763.1"/>
    <property type="molecule type" value="Genomic_DNA"/>
</dbReference>
<dbReference type="Proteomes" id="UP001498476">
    <property type="component" value="Unassembled WGS sequence"/>
</dbReference>